<dbReference type="EMBL" id="CAUYUJ010021174">
    <property type="protein sequence ID" value="CAK0903162.1"/>
    <property type="molecule type" value="Genomic_DNA"/>
</dbReference>
<dbReference type="Proteomes" id="UP001189429">
    <property type="component" value="Unassembled WGS sequence"/>
</dbReference>
<evidence type="ECO:0000313" key="3">
    <source>
        <dbReference type="Proteomes" id="UP001189429"/>
    </source>
</evidence>
<sequence>ALELCSCHCAATTAASSSTGTVLAATSTAGASSSSAGTSSSTTATGTATPTTSPTVSGTSIQLSPVTSSTTTATRSATSILSSTVLGALASTVMTSSTTATRTACSVTSSSVSGTSRSTVTTSSTTTTRIATATSSPTVSSSTGLSTVAMFSASTVSSSFAEDWFCGLVDCGMPGAIEKCPHACAADAADGAAVPVSPTWTTTAAPASVALLTGSFSLALSEPADLARAFERGDRAVSAALASGVAAVLPAATPDMVDITRVAFGSRLLSTAAVAEASAGSAHVLVSFAATVPCAGALAANLAAQGLLLAADGLAAVLARELATGALNFTVLGVSDLEATAELVAAAGATAPSDRAGDAAGAGASAQLLAVVMSACVAVCCVGPCTWRQSRSCLRRRGKGGPSRSGRGAVPEAEGGRGPALLPCGACLEEGAGQGPSSQRLRWPSAVAAPPEQAASAWRVKLEALAGLGGARELPRGLERAAAGALGERQLQPHGGDRPVPPGASCSTSISI</sequence>
<evidence type="ECO:0000313" key="2">
    <source>
        <dbReference type="EMBL" id="CAK0903162.1"/>
    </source>
</evidence>
<comment type="caution">
    <text evidence="2">The sequence shown here is derived from an EMBL/GenBank/DDBJ whole genome shotgun (WGS) entry which is preliminary data.</text>
</comment>
<feature type="region of interest" description="Disordered" evidence="1">
    <location>
        <begin position="30"/>
        <end position="68"/>
    </location>
</feature>
<feature type="region of interest" description="Disordered" evidence="1">
    <location>
        <begin position="109"/>
        <end position="128"/>
    </location>
</feature>
<evidence type="ECO:0000256" key="1">
    <source>
        <dbReference type="SAM" id="MobiDB-lite"/>
    </source>
</evidence>
<feature type="region of interest" description="Disordered" evidence="1">
    <location>
        <begin position="487"/>
        <end position="512"/>
    </location>
</feature>
<proteinExistence type="predicted"/>
<feature type="non-terminal residue" evidence="2">
    <location>
        <position position="1"/>
    </location>
</feature>
<accession>A0ABN9XT29</accession>
<protein>
    <submittedName>
        <fullName evidence="2">Uncharacterized protein</fullName>
    </submittedName>
</protein>
<organism evidence="2 3">
    <name type="scientific">Prorocentrum cordatum</name>
    <dbReference type="NCBI Taxonomy" id="2364126"/>
    <lineage>
        <taxon>Eukaryota</taxon>
        <taxon>Sar</taxon>
        <taxon>Alveolata</taxon>
        <taxon>Dinophyceae</taxon>
        <taxon>Prorocentrales</taxon>
        <taxon>Prorocentraceae</taxon>
        <taxon>Prorocentrum</taxon>
    </lineage>
</organism>
<reference evidence="2" key="1">
    <citation type="submission" date="2023-10" db="EMBL/GenBank/DDBJ databases">
        <authorList>
            <person name="Chen Y."/>
            <person name="Shah S."/>
            <person name="Dougan E. K."/>
            <person name="Thang M."/>
            <person name="Chan C."/>
        </authorList>
    </citation>
    <scope>NUCLEOTIDE SEQUENCE [LARGE SCALE GENOMIC DNA]</scope>
</reference>
<name>A0ABN9XT29_9DINO</name>
<keyword evidence="3" id="KW-1185">Reference proteome</keyword>
<gene>
    <name evidence="2" type="ORF">PCOR1329_LOCUS79547</name>
</gene>
<feature type="region of interest" description="Disordered" evidence="1">
    <location>
        <begin position="394"/>
        <end position="417"/>
    </location>
</feature>